<feature type="region of interest" description="Disordered" evidence="1">
    <location>
        <begin position="267"/>
        <end position="287"/>
    </location>
</feature>
<proteinExistence type="predicted"/>
<protein>
    <submittedName>
        <fullName evidence="2">Uncharacterized protein</fullName>
    </submittedName>
</protein>
<evidence type="ECO:0000313" key="2">
    <source>
        <dbReference type="EnsemblPlants" id="EMT33697"/>
    </source>
</evidence>
<sequence length="304" mass="32735">MGARHSMGEMVEPPPAPDAVGGREEARHSRKSPHRPHGGAGPGRRVLRRGEEAGWGRHHWAGGGLQGGWGSIVVVEGVAEVGSREEGGRGYAEKVDRDWCDAGEEGSSNWIRTTSMRAVARWQASCLLPGVARLHGRGPYFVQVLRSTLVSPAYSPGKARSMAPVKFDRRSHAFQFFNYLSLAGHVIGDRSGATKRKGLVGSLVALAVQLRDDNFAVLLQSSGYALQSARMGHARKIGKGDISPTNESSANELKLFDDFLGTKETPEGLWEGQKSHEEGTTHQGAPGGPGLPWWVVLTLRPILA</sequence>
<evidence type="ECO:0000256" key="1">
    <source>
        <dbReference type="SAM" id="MobiDB-lite"/>
    </source>
</evidence>
<accession>N1R5G5</accession>
<name>N1R5G5_AEGTA</name>
<feature type="compositionally biased region" description="Basic residues" evidence="1">
    <location>
        <begin position="28"/>
        <end position="37"/>
    </location>
</feature>
<feature type="region of interest" description="Disordered" evidence="1">
    <location>
        <begin position="1"/>
        <end position="46"/>
    </location>
</feature>
<dbReference type="AlphaFoldDB" id="N1R5G5"/>
<reference evidence="2" key="1">
    <citation type="submission" date="2015-06" db="UniProtKB">
        <authorList>
            <consortium name="EnsemblPlants"/>
        </authorList>
    </citation>
    <scope>IDENTIFICATION</scope>
</reference>
<dbReference type="EnsemblPlants" id="EMT33697">
    <property type="protein sequence ID" value="EMT33697"/>
    <property type="gene ID" value="F775_00454"/>
</dbReference>
<organism evidence="2">
    <name type="scientific">Aegilops tauschii</name>
    <name type="common">Tausch's goatgrass</name>
    <name type="synonym">Aegilops squarrosa</name>
    <dbReference type="NCBI Taxonomy" id="37682"/>
    <lineage>
        <taxon>Eukaryota</taxon>
        <taxon>Viridiplantae</taxon>
        <taxon>Streptophyta</taxon>
        <taxon>Embryophyta</taxon>
        <taxon>Tracheophyta</taxon>
        <taxon>Spermatophyta</taxon>
        <taxon>Magnoliopsida</taxon>
        <taxon>Liliopsida</taxon>
        <taxon>Poales</taxon>
        <taxon>Poaceae</taxon>
        <taxon>BOP clade</taxon>
        <taxon>Pooideae</taxon>
        <taxon>Triticodae</taxon>
        <taxon>Triticeae</taxon>
        <taxon>Triticinae</taxon>
        <taxon>Aegilops</taxon>
    </lineage>
</organism>